<dbReference type="GO" id="GO:0009986">
    <property type="term" value="C:cell surface"/>
    <property type="evidence" value="ECO:0007669"/>
    <property type="project" value="UniProtKB-SubCell"/>
</dbReference>
<dbReference type="GO" id="GO:0009279">
    <property type="term" value="C:cell outer membrane"/>
    <property type="evidence" value="ECO:0007669"/>
    <property type="project" value="UniProtKB-SubCell"/>
</dbReference>
<dbReference type="Gene3D" id="3.30.1300.30">
    <property type="entry name" value="GSPII I/J protein-like"/>
    <property type="match status" value="1"/>
</dbReference>
<evidence type="ECO:0000256" key="9">
    <source>
        <dbReference type="ARBA" id="ARBA00023136"/>
    </source>
</evidence>
<name>I3DEK7_9PAST</name>
<feature type="region of interest" description="Disordered" evidence="11">
    <location>
        <begin position="1281"/>
        <end position="1323"/>
    </location>
</feature>
<feature type="domain" description="Trimeric autotransporter adhesin YadA-like stalk" evidence="13">
    <location>
        <begin position="326"/>
        <end position="366"/>
    </location>
</feature>
<keyword evidence="9" id="KW-0472">Membrane</keyword>
<dbReference type="RefSeq" id="WP_005760081.1">
    <property type="nucleotide sequence ID" value="NZ_AJSX01000022.1"/>
</dbReference>
<evidence type="ECO:0000256" key="11">
    <source>
        <dbReference type="SAM" id="MobiDB-lite"/>
    </source>
</evidence>
<dbReference type="GO" id="GO:0015031">
    <property type="term" value="P:protein transport"/>
    <property type="evidence" value="ECO:0007669"/>
    <property type="project" value="UniProtKB-KW"/>
</dbReference>
<keyword evidence="10" id="KW-0998">Cell outer membrane</keyword>
<sequence>MDKDTTTFGVVKGSDYVTTTADEDSNTVKVDVSNKVKDAVTTVEEKGLTFAGETGSTNVQKLGSTVNVTGDDYIDTSAAENTITVTASDKTKKAVDTVEKGLTITSSASTGENKGITTDNLKLDETFNYDAGDNIALTQSDNGLSIATKKDVTFTTVNATTVNGDTVNSKVVNVTNNGGTTTIDGNHITTNNVTINGDVTNETDATTKKYVDDGRTTVTSSDESISVVDNNTDEKINNYDIKVDYNKVAENTDLTYKDNGGADKTVKLKKGLDFVNTTNITMETLADGVVKASLNSALTSITSISNGNTTITLGDTTNTVNVGGAKITNVTNGVDNNDAVNVSQLKAAKTEVKAGNNVKVDTSTATDGHTVYTVSTDLSKLGSMSSFNVANKDETVKSNITDSETVKFTNDGNLTTTVTDEANGSTVTYGLANNVNVGGKDGKDGSVGVKGANGKDGVTITATGADGQDGVDGHIGINGKDGASADMHVKNGSNGVDGTDGKNGTNGMDRIVYEDHNHVTHEVATMDDGLKFTGNNTATENVHKLNTTVKVQGEGTQAGADKTKVYKADGTEFESATGNIAVVADGTDTLTVKLNKDLKNLNSVTATTINGDTINANNMYVTNAPTTNTSVVNKQYADNMGWNIGYDESENDIKNVGKVVNNNTVNFKGIEGTAVKVKTDDAGTNATVDQGKNADGSLNHDYTVNAYDTKVTTSDSNITLTGGELDSSNNVRTYDIALGNDIQIGKDGKNGTIGVNGSDGKSGVGIDGKDGIIVYGKDGKDGTNAVSINGKDGVGHIGLTGGNGKDGVDGSSADISVRNGKNGVDGTDGNNGKNGMDRIVYEDHNHVTHEVATMDDGQIYGGDAEAANLTNGKSATGKEIKKKLNEQVNVIGGVSDETKLTKEDNLGVVSDGTNNLKVRLAKDLKLGKDGSVTIGDTIIKSGDIKVGDTHIEGDKITAKNMYVTNVDNKPNSVTNKKYVDEGRTKVTSSDSSILVDHNKTTNTYDIKVDGESIVANAKLTYKANGGNDQSVKLKDGLNFTNGDNDNIKASVGADGKVKHDLNKDLKNMTSVETVDGNGNKNTMNAAGNTIVNVDGSKTEITAGSTTYTSKEGDKTIIDGKGVHMGDVSVTKNGLDNGNKQIINQASGATEIKQNGTRVYNKDTNGANIGDVKYLAGDIVNNEIKTLKTDAFGVKDTDGNAIKKNLGDQVDIVGKGTKANSEYDASNIKTFVEDGKLVVGLDKNIKADSVTVGEKGKDGKPGKDGYIGVDGKDGSSVAINGKDGSIGLTGPKGADGKDGASANISVKNGTKGLDGNDGKNGESKTRIEYVKPNGEKEEIATLNDGLNFKGNNEVVNKQKLNSTVTIAGEGVDKAASEKFESAAGNVNVKADGKGKLEVQLAKKLKNLESAEFKQGNKSTTINGGSMTINNGAQSTTISSVAGKDANGKTINAVSVNGSQIKHVANGVEDHDAVNVSQLRSGLADVHNHVNKVDKQLRAGVAGANAAAGLPQAYMPGKSMVAASAGAYRGESALAVGYSRASDNGKLVLKLQGNTNSRGDVGGSVGVGYQW</sequence>
<feature type="region of interest" description="Disordered" evidence="11">
    <location>
        <begin position="803"/>
        <end position="833"/>
    </location>
</feature>
<dbReference type="PATRIC" id="fig|1095749.3.peg.847"/>
<keyword evidence="4" id="KW-0813">Transport</keyword>
<dbReference type="Proteomes" id="UP000006457">
    <property type="component" value="Unassembled WGS sequence"/>
</dbReference>
<evidence type="ECO:0000259" key="13">
    <source>
        <dbReference type="Pfam" id="PF05662"/>
    </source>
</evidence>
<feature type="compositionally biased region" description="Basic and acidic residues" evidence="11">
    <location>
        <begin position="1313"/>
        <end position="1323"/>
    </location>
</feature>
<evidence type="ECO:0000256" key="7">
    <source>
        <dbReference type="ARBA" id="ARBA00022729"/>
    </source>
</evidence>
<keyword evidence="7" id="KW-0732">Signal</keyword>
<evidence type="ECO:0000256" key="6">
    <source>
        <dbReference type="ARBA" id="ARBA00022692"/>
    </source>
</evidence>
<evidence type="ECO:0000256" key="10">
    <source>
        <dbReference type="ARBA" id="ARBA00023237"/>
    </source>
</evidence>
<comment type="subcellular location">
    <subcellularLocation>
        <location evidence="2">Cell outer membrane</location>
    </subcellularLocation>
    <subcellularLocation>
        <location evidence="1">Cell surface</location>
    </subcellularLocation>
</comment>
<keyword evidence="5" id="KW-1134">Transmembrane beta strand</keyword>
<evidence type="ECO:0000256" key="1">
    <source>
        <dbReference type="ARBA" id="ARBA00004241"/>
    </source>
</evidence>
<gene>
    <name evidence="14" type="ORF">HMPREF1052_1518</name>
</gene>
<dbReference type="Pfam" id="PF05662">
    <property type="entry name" value="YadA_stalk"/>
    <property type="match status" value="2"/>
</dbReference>
<dbReference type="Pfam" id="PF03895">
    <property type="entry name" value="YadA_anchor"/>
    <property type="match status" value="1"/>
</dbReference>
<dbReference type="PANTHER" id="PTHR24637">
    <property type="entry name" value="COLLAGEN"/>
    <property type="match status" value="1"/>
</dbReference>
<dbReference type="Gene3D" id="6.10.250.2120">
    <property type="match status" value="1"/>
</dbReference>
<feature type="domain" description="Trimeric autotransporter adhesin YadA-like C-terminal membrane anchor" evidence="12">
    <location>
        <begin position="1509"/>
        <end position="1569"/>
    </location>
</feature>
<dbReference type="InterPro" id="IPR045584">
    <property type="entry name" value="Pilin-like"/>
</dbReference>
<dbReference type="InterPro" id="IPR005594">
    <property type="entry name" value="YadA_C"/>
</dbReference>
<evidence type="ECO:0000256" key="2">
    <source>
        <dbReference type="ARBA" id="ARBA00004442"/>
    </source>
</evidence>
<evidence type="ECO:0000313" key="15">
    <source>
        <dbReference type="Proteomes" id="UP000006457"/>
    </source>
</evidence>
<evidence type="ECO:0000256" key="3">
    <source>
        <dbReference type="ARBA" id="ARBA00005848"/>
    </source>
</evidence>
<evidence type="ECO:0000256" key="4">
    <source>
        <dbReference type="ARBA" id="ARBA00022448"/>
    </source>
</evidence>
<organism evidence="14 15">
    <name type="scientific">Pasteurella bettyae CCUG 2042</name>
    <dbReference type="NCBI Taxonomy" id="1095749"/>
    <lineage>
        <taxon>Bacteria</taxon>
        <taxon>Pseudomonadati</taxon>
        <taxon>Pseudomonadota</taxon>
        <taxon>Gammaproteobacteria</taxon>
        <taxon>Pasteurellales</taxon>
        <taxon>Pasteurellaceae</taxon>
        <taxon>Pasteurella</taxon>
    </lineage>
</organism>
<evidence type="ECO:0000259" key="12">
    <source>
        <dbReference type="Pfam" id="PF03895"/>
    </source>
</evidence>
<protein>
    <submittedName>
        <fullName evidence="14">YadA-like C-terminal domain protein</fullName>
    </submittedName>
</protein>
<proteinExistence type="inferred from homology"/>
<dbReference type="SUPFAM" id="SSF54523">
    <property type="entry name" value="Pili subunits"/>
    <property type="match status" value="1"/>
</dbReference>
<dbReference type="InterPro" id="IPR008635">
    <property type="entry name" value="Coiled_stalk_dom"/>
</dbReference>
<dbReference type="OrthoDB" id="7033195at2"/>
<keyword evidence="6" id="KW-0812">Transmembrane</keyword>
<accession>I3DEK7</accession>
<keyword evidence="8" id="KW-0653">Protein transport</keyword>
<evidence type="ECO:0000313" key="14">
    <source>
        <dbReference type="EMBL" id="EIJ70150.1"/>
    </source>
</evidence>
<evidence type="ECO:0000256" key="5">
    <source>
        <dbReference type="ARBA" id="ARBA00022452"/>
    </source>
</evidence>
<reference evidence="14 15" key="1">
    <citation type="submission" date="2012-03" db="EMBL/GenBank/DDBJ databases">
        <authorList>
            <person name="Harkins D.M."/>
            <person name="Madupu R."/>
            <person name="Durkin A.S."/>
            <person name="Torralba M."/>
            <person name="Methe B."/>
            <person name="Sutton G.G."/>
            <person name="Nelson K.E."/>
        </authorList>
    </citation>
    <scope>NUCLEOTIDE SEQUENCE [LARGE SCALE GENOMIC DNA]</scope>
    <source>
        <strain evidence="14 15">CCUG 2042</strain>
    </source>
</reference>
<comment type="caution">
    <text evidence="14">The sequence shown here is derived from an EMBL/GenBank/DDBJ whole genome shotgun (WGS) entry which is preliminary data.</text>
</comment>
<feature type="domain" description="Trimeric autotransporter adhesin YadA-like stalk" evidence="13">
    <location>
        <begin position="1458"/>
        <end position="1494"/>
    </location>
</feature>
<dbReference type="EMBL" id="AJSX01000022">
    <property type="protein sequence ID" value="EIJ70150.1"/>
    <property type="molecule type" value="Genomic_DNA"/>
</dbReference>
<comment type="similarity">
    <text evidence="3">Belongs to the autotransporter-2 (AT-2) (TC 1.B.40) family.</text>
</comment>
<keyword evidence="15" id="KW-1185">Reference proteome</keyword>
<dbReference type="eggNOG" id="COG5295">
    <property type="taxonomic scope" value="Bacteria"/>
</dbReference>
<evidence type="ECO:0000256" key="8">
    <source>
        <dbReference type="ARBA" id="ARBA00022927"/>
    </source>
</evidence>